<evidence type="ECO:0000313" key="4">
    <source>
        <dbReference type="EMBL" id="CAI0625407.1"/>
    </source>
</evidence>
<keyword evidence="1" id="KW-0479">Metal-binding</keyword>
<dbReference type="Pfam" id="PF00098">
    <property type="entry name" value="zf-CCHC"/>
    <property type="match status" value="1"/>
</dbReference>
<feature type="region of interest" description="Disordered" evidence="2">
    <location>
        <begin position="84"/>
        <end position="134"/>
    </location>
</feature>
<evidence type="ECO:0000259" key="3">
    <source>
        <dbReference type="PROSITE" id="PS50158"/>
    </source>
</evidence>
<organism evidence="4 5">
    <name type="scientific">Linum tenue</name>
    <dbReference type="NCBI Taxonomy" id="586396"/>
    <lineage>
        <taxon>Eukaryota</taxon>
        <taxon>Viridiplantae</taxon>
        <taxon>Streptophyta</taxon>
        <taxon>Embryophyta</taxon>
        <taxon>Tracheophyta</taxon>
        <taxon>Spermatophyta</taxon>
        <taxon>Magnoliopsida</taxon>
        <taxon>eudicotyledons</taxon>
        <taxon>Gunneridae</taxon>
        <taxon>Pentapetalae</taxon>
        <taxon>rosids</taxon>
        <taxon>fabids</taxon>
        <taxon>Malpighiales</taxon>
        <taxon>Linaceae</taxon>
        <taxon>Linum</taxon>
    </lineage>
</organism>
<feature type="region of interest" description="Disordered" evidence="2">
    <location>
        <begin position="238"/>
        <end position="270"/>
    </location>
</feature>
<dbReference type="InterPro" id="IPR036875">
    <property type="entry name" value="Znf_CCHC_sf"/>
</dbReference>
<accession>A0AAV0RX13</accession>
<keyword evidence="1" id="KW-0863">Zinc-finger</keyword>
<keyword evidence="5" id="KW-1185">Reference proteome</keyword>
<dbReference type="PROSITE" id="PS50158">
    <property type="entry name" value="ZF_CCHC"/>
    <property type="match status" value="1"/>
</dbReference>
<feature type="region of interest" description="Disordered" evidence="2">
    <location>
        <begin position="198"/>
        <end position="224"/>
    </location>
</feature>
<dbReference type="InterPro" id="IPR001878">
    <property type="entry name" value="Znf_CCHC"/>
</dbReference>
<protein>
    <recommendedName>
        <fullName evidence="3">CCHC-type domain-containing protein</fullName>
    </recommendedName>
</protein>
<dbReference type="SUPFAM" id="SSF57756">
    <property type="entry name" value="Retrovirus zinc finger-like domains"/>
    <property type="match status" value="1"/>
</dbReference>
<proteinExistence type="predicted"/>
<comment type="caution">
    <text evidence="4">The sequence shown here is derived from an EMBL/GenBank/DDBJ whole genome shotgun (WGS) entry which is preliminary data.</text>
</comment>
<dbReference type="GO" id="GO:0008270">
    <property type="term" value="F:zinc ion binding"/>
    <property type="evidence" value="ECO:0007669"/>
    <property type="project" value="UniProtKB-KW"/>
</dbReference>
<dbReference type="GO" id="GO:0003676">
    <property type="term" value="F:nucleic acid binding"/>
    <property type="evidence" value="ECO:0007669"/>
    <property type="project" value="InterPro"/>
</dbReference>
<dbReference type="Gene3D" id="4.10.60.10">
    <property type="entry name" value="Zinc finger, CCHC-type"/>
    <property type="match status" value="1"/>
</dbReference>
<reference evidence="4" key="1">
    <citation type="submission" date="2022-08" db="EMBL/GenBank/DDBJ databases">
        <authorList>
            <person name="Gutierrez-Valencia J."/>
        </authorList>
    </citation>
    <scope>NUCLEOTIDE SEQUENCE</scope>
</reference>
<gene>
    <name evidence="4" type="ORF">LITE_LOCUS50410</name>
</gene>
<feature type="compositionally biased region" description="Low complexity" evidence="2">
    <location>
        <begin position="199"/>
        <end position="212"/>
    </location>
</feature>
<evidence type="ECO:0000313" key="5">
    <source>
        <dbReference type="Proteomes" id="UP001154282"/>
    </source>
</evidence>
<feature type="domain" description="CCHC-type" evidence="3">
    <location>
        <begin position="158"/>
        <end position="173"/>
    </location>
</feature>
<name>A0AAV0RX13_9ROSI</name>
<feature type="compositionally biased region" description="Polar residues" evidence="2">
    <location>
        <begin position="114"/>
        <end position="134"/>
    </location>
</feature>
<dbReference type="AlphaFoldDB" id="A0AAV0RX13"/>
<dbReference type="Proteomes" id="UP001154282">
    <property type="component" value="Unassembled WGS sequence"/>
</dbReference>
<dbReference type="EMBL" id="CAMGYJ010000011">
    <property type="protein sequence ID" value="CAI0625407.1"/>
    <property type="molecule type" value="Genomic_DNA"/>
</dbReference>
<sequence>MEEFMSLRQQWGQSVAEYTECFKKLLRYADPAYRTAEGQRDRYVMGLRADLKRSMGEAERATKASAYRAALRIEKDEKIAQQERTARFETKKRKAPTNTGGQTHSTNHFKRGSGSITQHQTQSQAGSSRSAPTHQTYPICQKCEKRHLGECRRPLGLCFHCGEPGHIKPQCPQLMSQTRMNYEPSIIGGRPHSGGRLGGRTSNFSNNNNNYNSRRDESQMSRAGGQPRIFAMRREEANAAPEVVTGAAGNQEHPDQSQEHSCCPRCHHKG</sequence>
<evidence type="ECO:0000256" key="1">
    <source>
        <dbReference type="PROSITE-ProRule" id="PRU00047"/>
    </source>
</evidence>
<dbReference type="SMART" id="SM00343">
    <property type="entry name" value="ZnF_C2HC"/>
    <property type="match status" value="1"/>
</dbReference>
<evidence type="ECO:0000256" key="2">
    <source>
        <dbReference type="SAM" id="MobiDB-lite"/>
    </source>
</evidence>
<feature type="compositionally biased region" description="Polar residues" evidence="2">
    <location>
        <begin position="96"/>
        <end position="106"/>
    </location>
</feature>
<keyword evidence="1" id="KW-0862">Zinc</keyword>